<keyword evidence="2" id="KW-1185">Reference proteome</keyword>
<dbReference type="SUPFAM" id="SSF47413">
    <property type="entry name" value="lambda repressor-like DNA-binding domains"/>
    <property type="match status" value="1"/>
</dbReference>
<reference evidence="2" key="1">
    <citation type="submission" date="2016-10" db="EMBL/GenBank/DDBJ databases">
        <authorList>
            <person name="Varghese N."/>
            <person name="Submissions S."/>
        </authorList>
    </citation>
    <scope>NUCLEOTIDE SEQUENCE [LARGE SCALE GENOMIC DNA]</scope>
    <source>
        <strain evidence="2">DSM 19183</strain>
    </source>
</reference>
<dbReference type="STRING" id="426702.SAMN04488099_104122"/>
<protein>
    <submittedName>
        <fullName evidence="1">Putative transcriptional regulator</fullName>
    </submittedName>
</protein>
<dbReference type="Proteomes" id="UP000199081">
    <property type="component" value="Unassembled WGS sequence"/>
</dbReference>
<accession>A0A1H7IGJ0</accession>
<name>A0A1H7IGJ0_9LACT</name>
<proteinExistence type="predicted"/>
<gene>
    <name evidence="1" type="ORF">SAMN04488099_104122</name>
</gene>
<organism evidence="1 2">
    <name type="scientific">Alkalibacterium pelagium</name>
    <dbReference type="NCBI Taxonomy" id="426702"/>
    <lineage>
        <taxon>Bacteria</taxon>
        <taxon>Bacillati</taxon>
        <taxon>Bacillota</taxon>
        <taxon>Bacilli</taxon>
        <taxon>Lactobacillales</taxon>
        <taxon>Carnobacteriaceae</taxon>
        <taxon>Alkalibacterium</taxon>
    </lineage>
</organism>
<dbReference type="OrthoDB" id="2230123at2"/>
<sequence>MANKIAGYRKMLGYNQLMMAKYLDISLTSYFNKEHGKTPFTDKEKIKIKELLTTVDKNITIDKIFF</sequence>
<dbReference type="InterPro" id="IPR010982">
    <property type="entry name" value="Lambda_DNA-bd_dom_sf"/>
</dbReference>
<dbReference type="EMBL" id="FNZU01000004">
    <property type="protein sequence ID" value="SEK61434.1"/>
    <property type="molecule type" value="Genomic_DNA"/>
</dbReference>
<dbReference type="GO" id="GO:0003677">
    <property type="term" value="F:DNA binding"/>
    <property type="evidence" value="ECO:0007669"/>
    <property type="project" value="InterPro"/>
</dbReference>
<evidence type="ECO:0000313" key="1">
    <source>
        <dbReference type="EMBL" id="SEK61434.1"/>
    </source>
</evidence>
<dbReference type="RefSeq" id="WP_091479728.1">
    <property type="nucleotide sequence ID" value="NZ_BJYC01000004.1"/>
</dbReference>
<evidence type="ECO:0000313" key="2">
    <source>
        <dbReference type="Proteomes" id="UP000199081"/>
    </source>
</evidence>
<dbReference type="AlphaFoldDB" id="A0A1H7IGJ0"/>